<evidence type="ECO:0000313" key="12">
    <source>
        <dbReference type="EMBL" id="KTB13311.1"/>
    </source>
</evidence>
<protein>
    <recommendedName>
        <fullName evidence="3">ubiquitinyl hydrolase 1</fullName>
        <ecNumber evidence="3">3.4.19.12</ecNumber>
    </recommendedName>
</protein>
<organism evidence="11 13">
    <name type="scientific">Candida glabrata</name>
    <name type="common">Yeast</name>
    <name type="synonym">Torulopsis glabrata</name>
    <dbReference type="NCBI Taxonomy" id="5478"/>
    <lineage>
        <taxon>Eukaryota</taxon>
        <taxon>Fungi</taxon>
        <taxon>Dikarya</taxon>
        <taxon>Ascomycota</taxon>
        <taxon>Saccharomycotina</taxon>
        <taxon>Saccharomycetes</taxon>
        <taxon>Saccharomycetales</taxon>
        <taxon>Saccharomycetaceae</taxon>
        <taxon>Nakaseomyces</taxon>
    </lineage>
</organism>
<keyword evidence="4" id="KW-0645">Protease</keyword>
<comment type="catalytic activity">
    <reaction evidence="1">
        <text>Thiol-dependent hydrolysis of ester, thioester, amide, peptide and isopeptide bonds formed by the C-terminal Gly of ubiquitin (a 76-residue protein attached to proteins as an intracellular targeting signal).</text>
        <dbReference type="EC" id="3.4.19.12"/>
    </reaction>
</comment>
<dbReference type="VEuPathDB" id="FungiDB:B1J91_L01639g"/>
<keyword evidence="6 11" id="KW-0378">Hydrolase</keyword>
<dbReference type="Pfam" id="PF00443">
    <property type="entry name" value="UCH"/>
    <property type="match status" value="1"/>
</dbReference>
<dbReference type="Gene3D" id="3.30.2230.10">
    <property type="entry name" value="DUSP-like"/>
    <property type="match status" value="1"/>
</dbReference>
<feature type="compositionally biased region" description="Polar residues" evidence="8">
    <location>
        <begin position="739"/>
        <end position="763"/>
    </location>
</feature>
<dbReference type="PROSITE" id="PS51283">
    <property type="entry name" value="DUSP"/>
    <property type="match status" value="1"/>
</dbReference>
<dbReference type="PROSITE" id="PS00972">
    <property type="entry name" value="USP_1"/>
    <property type="match status" value="1"/>
</dbReference>
<dbReference type="SUPFAM" id="SSF143791">
    <property type="entry name" value="DUSP-like"/>
    <property type="match status" value="1"/>
</dbReference>
<dbReference type="InterPro" id="IPR038765">
    <property type="entry name" value="Papain-like_cys_pep_sf"/>
</dbReference>
<dbReference type="EMBL" id="LLZZ01000012">
    <property type="protein sequence ID" value="KTB13311.1"/>
    <property type="molecule type" value="Genomic_DNA"/>
</dbReference>
<dbReference type="CDD" id="cd02674">
    <property type="entry name" value="Peptidase_C19R"/>
    <property type="match status" value="1"/>
</dbReference>
<feature type="compositionally biased region" description="Polar residues" evidence="8">
    <location>
        <begin position="1061"/>
        <end position="1072"/>
    </location>
</feature>
<dbReference type="InterPro" id="IPR028889">
    <property type="entry name" value="USP"/>
</dbReference>
<dbReference type="Proteomes" id="UP000054886">
    <property type="component" value="Unassembled WGS sequence"/>
</dbReference>
<keyword evidence="5" id="KW-0833">Ubl conjugation pathway</keyword>
<evidence type="ECO:0000256" key="8">
    <source>
        <dbReference type="SAM" id="MobiDB-lite"/>
    </source>
</evidence>
<sequence length="1147" mass="131477">MENITSNEGIPDLNEELNTIQIESTSSNDGHEELIRKRGIITKLMKNCELSAKEGDRVYIIPKDWFDKFFSEELKSENDLGPIDVASIIKDYEHFVLEDYNSVPYTSVPEPLFLQFQEWYGITDLSQPVVTYLIENENGELVTEYNKRIFRLHHLTIGESSRNNYTLNQSYIVLSSLNLYSDLKVKAIQQFAKNQNYLNMENHEFRVWIVEDNETNSANTALSSYEITPLQFLSLSSKELIAEDMFHKLLKSTSSQPCDIIIETRNLNDGKWPSYFFMYNNPMTMTGIVGLSNLGNTCYMNSGLQCLVHIPKLRDYFFYGGYEQEINLDNPLGYNGTVATAFGNLIQNLYSYHWNQQQYQSYSPNRFKMTLGQANSMFAGYMQQDSQEFLAFLLDSLHEDLNRIHDKPYIEKPTLETSEELADENAVKQLAKKTWDAHLARNDSVINDLFVGMYKSTLKCPTCKNISITFDPYNDLTLPLPISTVWNKKVKIFPQKSPPCILEVELPKSATYNDLKDYVATYSNIDSSSLFGCEIFNHQFYRNFESPISDSNYLPVQELISETDDIIFYEIIINPGDIILPVINTKIEEGFNRPSLFGVPFFVTVSDEERRNPFLIYQKLEKLYTNLSGGYIQLRETLNNENQLNAIFPNLVAKYGKEDMEPINDVIDTLYDPNDSTDGIFTLKTISESRDEIEIESPSKTQPWIPESNINYKLADDIFNFSSVILRDIYYYNKMENQTSDAENASSTDNSNSEDNMEISTDSPVVDGSDLGNDESNHKPEKYQSDLDKLCIESSSILVCEWTQKSIDEVFTDDKPIDWEHPALLENKELLLAQKQRNSASPNIITLDSCLKLFSKPEVLGINDSWYCPKCKEHRQATKQLELWNTPEILLIHLKRFENQRSFSDKIDAVVDFPIEGLDMTPYVVDSVVEDGCIYDLFAVDNHYGGLGGGHYTSYVKNNIDNRWYYFDDSRVSSTDPKKSVAGSAYLLFYCKREQNPNGIGNSKLQDIIINSRTKYEERWQEILNSQTQLYESTKDIVSRETSLNIGYTPDSKSKSCEIEPNNSPSLTNSHSDTTESETFELKQDKNGSESSEDDILSRKSTGYSTESLEVGNLDINEADENGGRRKLRLLKKVYGSDTNPEDEDEC</sequence>
<dbReference type="VEuPathDB" id="FungiDB:GWK60_L05489"/>
<evidence type="ECO:0000256" key="4">
    <source>
        <dbReference type="ARBA" id="ARBA00022670"/>
    </source>
</evidence>
<dbReference type="GO" id="GO:0043596">
    <property type="term" value="C:nuclear replication fork"/>
    <property type="evidence" value="ECO:0007669"/>
    <property type="project" value="EnsemblFungi"/>
</dbReference>
<name>A0A0W0DIX8_CANGB</name>
<dbReference type="EC" id="3.4.19.12" evidence="3"/>
<comment type="similarity">
    <text evidence="2">Belongs to the peptidase C19 family.</text>
</comment>
<dbReference type="Pfam" id="PF06337">
    <property type="entry name" value="DUSP"/>
    <property type="match status" value="1"/>
</dbReference>
<dbReference type="PANTHER" id="PTHR21646:SF24">
    <property type="entry name" value="UBIQUITIN CARBOXYL-TERMINAL HYDROLASE"/>
    <property type="match status" value="1"/>
</dbReference>
<dbReference type="InterPro" id="IPR006615">
    <property type="entry name" value="Pept_C19_DUSP"/>
</dbReference>
<dbReference type="GO" id="GO:0016579">
    <property type="term" value="P:protein deubiquitination"/>
    <property type="evidence" value="ECO:0007669"/>
    <property type="project" value="EnsemblFungi"/>
</dbReference>
<feature type="domain" description="DUSP" evidence="10">
    <location>
        <begin position="32"/>
        <end position="134"/>
    </location>
</feature>
<evidence type="ECO:0000256" key="7">
    <source>
        <dbReference type="ARBA" id="ARBA00022807"/>
    </source>
</evidence>
<comment type="caution">
    <text evidence="11">The sequence shown here is derived from an EMBL/GenBank/DDBJ whole genome shotgun (WGS) entry which is preliminary data.</text>
</comment>
<dbReference type="GO" id="GO:0006974">
    <property type="term" value="P:DNA damage response"/>
    <property type="evidence" value="ECO:0007669"/>
    <property type="project" value="EnsemblFungi"/>
</dbReference>
<evidence type="ECO:0000256" key="1">
    <source>
        <dbReference type="ARBA" id="ARBA00000707"/>
    </source>
</evidence>
<proteinExistence type="inferred from homology"/>
<feature type="domain" description="USP" evidence="9">
    <location>
        <begin position="289"/>
        <end position="993"/>
    </location>
</feature>
<dbReference type="PANTHER" id="PTHR21646">
    <property type="entry name" value="UBIQUITIN CARBOXYL-TERMINAL HYDROLASE"/>
    <property type="match status" value="1"/>
</dbReference>
<dbReference type="AlphaFoldDB" id="A0A0W0DIX8"/>
<dbReference type="EMBL" id="LLZZ01000028">
    <property type="protein sequence ID" value="KTB11788.1"/>
    <property type="molecule type" value="Genomic_DNA"/>
</dbReference>
<accession>A0A0W0DIX8</accession>
<keyword evidence="7" id="KW-0788">Thiol protease</keyword>
<feature type="compositionally biased region" description="Polar residues" evidence="8">
    <location>
        <begin position="1099"/>
        <end position="1108"/>
    </location>
</feature>
<dbReference type="VEuPathDB" id="FungiDB:GVI51_L01397"/>
<evidence type="ECO:0000256" key="3">
    <source>
        <dbReference type="ARBA" id="ARBA00012759"/>
    </source>
</evidence>
<evidence type="ECO:0000256" key="6">
    <source>
        <dbReference type="ARBA" id="ARBA00022801"/>
    </source>
</evidence>
<dbReference type="PROSITE" id="PS50235">
    <property type="entry name" value="USP_3"/>
    <property type="match status" value="1"/>
</dbReference>
<dbReference type="GO" id="GO:0004843">
    <property type="term" value="F:cysteine-type deubiquitinase activity"/>
    <property type="evidence" value="ECO:0007669"/>
    <property type="project" value="UniProtKB-EC"/>
</dbReference>
<evidence type="ECO:0000259" key="10">
    <source>
        <dbReference type="PROSITE" id="PS51283"/>
    </source>
</evidence>
<dbReference type="GO" id="GO:0010637">
    <property type="term" value="P:negative regulation of mitochondrial fusion"/>
    <property type="evidence" value="ECO:0007669"/>
    <property type="project" value="EnsemblFungi"/>
</dbReference>
<evidence type="ECO:0000259" key="9">
    <source>
        <dbReference type="PROSITE" id="PS50235"/>
    </source>
</evidence>
<dbReference type="VEuPathDB" id="FungiDB:CAGL0L01639g"/>
<dbReference type="SUPFAM" id="SSF54001">
    <property type="entry name" value="Cysteine proteinases"/>
    <property type="match status" value="1"/>
</dbReference>
<dbReference type="InterPro" id="IPR035927">
    <property type="entry name" value="DUSP-like_sf"/>
</dbReference>
<feature type="region of interest" description="Disordered" evidence="8">
    <location>
        <begin position="1049"/>
        <end position="1108"/>
    </location>
</feature>
<dbReference type="PROSITE" id="PS00973">
    <property type="entry name" value="USP_2"/>
    <property type="match status" value="1"/>
</dbReference>
<evidence type="ECO:0000256" key="5">
    <source>
        <dbReference type="ARBA" id="ARBA00022786"/>
    </source>
</evidence>
<gene>
    <name evidence="11" type="ORF">AO440_003845</name>
    <name evidence="12" type="ORF">AO440_005763</name>
</gene>
<evidence type="ECO:0000313" key="13">
    <source>
        <dbReference type="Proteomes" id="UP000054886"/>
    </source>
</evidence>
<dbReference type="InterPro" id="IPR050185">
    <property type="entry name" value="Ub_carboxyl-term_hydrolase"/>
</dbReference>
<dbReference type="InterPro" id="IPR001394">
    <property type="entry name" value="Peptidase_C19_UCH"/>
</dbReference>
<dbReference type="InterPro" id="IPR018200">
    <property type="entry name" value="USP_CS"/>
</dbReference>
<dbReference type="SMART" id="SM00695">
    <property type="entry name" value="DUSP"/>
    <property type="match status" value="1"/>
</dbReference>
<feature type="region of interest" description="Disordered" evidence="8">
    <location>
        <begin position="739"/>
        <end position="783"/>
    </location>
</feature>
<evidence type="ECO:0000313" key="11">
    <source>
        <dbReference type="EMBL" id="KTB11788.1"/>
    </source>
</evidence>
<evidence type="ECO:0000256" key="2">
    <source>
        <dbReference type="ARBA" id="ARBA00009085"/>
    </source>
</evidence>
<dbReference type="GO" id="GO:0006508">
    <property type="term" value="P:proteolysis"/>
    <property type="evidence" value="ECO:0007669"/>
    <property type="project" value="UniProtKB-KW"/>
</dbReference>
<reference evidence="11 13" key="1">
    <citation type="submission" date="2015-10" db="EMBL/GenBank/DDBJ databases">
        <title>Draft genomes sequences of Candida glabrata isolates 1A, 1B, 2A, 2B, 3A and 3B.</title>
        <authorList>
            <person name="Haavelsrud O.E."/>
            <person name="Gaustad P."/>
        </authorList>
    </citation>
    <scope>NUCLEOTIDE SEQUENCE [LARGE SCALE GENOMIC DNA]</scope>
    <source>
        <strain evidence="11">910700640</strain>
    </source>
</reference>
<dbReference type="Gene3D" id="3.90.70.10">
    <property type="entry name" value="Cysteine proteinases"/>
    <property type="match status" value="2"/>
</dbReference>